<dbReference type="Pfam" id="PF12728">
    <property type="entry name" value="HTH_17"/>
    <property type="match status" value="1"/>
</dbReference>
<dbReference type="RefSeq" id="WP_174583442.1">
    <property type="nucleotide sequence ID" value="NZ_CAJNOB010000032.1"/>
</dbReference>
<dbReference type="InterPro" id="IPR010093">
    <property type="entry name" value="SinI_DNA-bd"/>
</dbReference>
<dbReference type="GO" id="GO:0003677">
    <property type="term" value="F:DNA binding"/>
    <property type="evidence" value="ECO:0007669"/>
    <property type="project" value="InterPro"/>
</dbReference>
<feature type="region of interest" description="Disordered" evidence="1">
    <location>
        <begin position="56"/>
        <end position="85"/>
    </location>
</feature>
<dbReference type="InterPro" id="IPR009061">
    <property type="entry name" value="DNA-bd_dom_put_sf"/>
</dbReference>
<dbReference type="InterPro" id="IPR041657">
    <property type="entry name" value="HTH_17"/>
</dbReference>
<evidence type="ECO:0000313" key="4">
    <source>
        <dbReference type="Proteomes" id="UP000663859"/>
    </source>
</evidence>
<gene>
    <name evidence="3" type="ORF">MPNT_380017</name>
</gene>
<dbReference type="Proteomes" id="UP000663859">
    <property type="component" value="Unassembled WGS sequence"/>
</dbReference>
<accession>A0A8J2FS25</accession>
<evidence type="ECO:0000313" key="3">
    <source>
        <dbReference type="EMBL" id="CAF0700573.1"/>
    </source>
</evidence>
<comment type="caution">
    <text evidence="3">The sequence shown here is derived from an EMBL/GenBank/DDBJ whole genome shotgun (WGS) entry which is preliminary data.</text>
</comment>
<feature type="domain" description="Helix-turn-helix" evidence="2">
    <location>
        <begin position="7"/>
        <end position="55"/>
    </location>
</feature>
<dbReference type="NCBIfam" id="TIGR01764">
    <property type="entry name" value="excise"/>
    <property type="match status" value="1"/>
</dbReference>
<reference evidence="3" key="1">
    <citation type="submission" date="2021-02" db="EMBL/GenBank/DDBJ databases">
        <authorList>
            <person name="Cremers G."/>
            <person name="Picone N."/>
        </authorList>
    </citation>
    <scope>NUCLEOTIDE SEQUENCE</scope>
    <source>
        <strain evidence="3">PQ17</strain>
    </source>
</reference>
<keyword evidence="4" id="KW-1185">Reference proteome</keyword>
<feature type="compositionally biased region" description="Basic and acidic residues" evidence="1">
    <location>
        <begin position="67"/>
        <end position="79"/>
    </location>
</feature>
<dbReference type="SUPFAM" id="SSF46955">
    <property type="entry name" value="Putative DNA-binding domain"/>
    <property type="match status" value="1"/>
</dbReference>
<evidence type="ECO:0000259" key="2">
    <source>
        <dbReference type="Pfam" id="PF12728"/>
    </source>
</evidence>
<name>A0A8J2FS25_9BACT</name>
<sequence length="85" mass="9884">MATVKSFLTTEEAIRYLRTSRPTLWRLEKEGKLKPYRIGASLRWDLEELDRAVRSGALGQRRKSRKSRVDEVHVERPDVDAVESS</sequence>
<protein>
    <recommendedName>
        <fullName evidence="2">Helix-turn-helix domain-containing protein</fullName>
    </recommendedName>
</protein>
<dbReference type="AlphaFoldDB" id="A0A8J2FS25"/>
<proteinExistence type="predicted"/>
<organism evidence="3 4">
    <name type="scientific">Candidatus Methylacidithermus pantelleriae</name>
    <dbReference type="NCBI Taxonomy" id="2744239"/>
    <lineage>
        <taxon>Bacteria</taxon>
        <taxon>Pseudomonadati</taxon>
        <taxon>Verrucomicrobiota</taxon>
        <taxon>Methylacidiphilae</taxon>
        <taxon>Methylacidiphilales</taxon>
        <taxon>Methylacidiphilaceae</taxon>
        <taxon>Candidatus Methylacidithermus</taxon>
    </lineage>
</organism>
<evidence type="ECO:0000256" key="1">
    <source>
        <dbReference type="SAM" id="MobiDB-lite"/>
    </source>
</evidence>
<dbReference type="EMBL" id="CAJNOB010000032">
    <property type="protein sequence ID" value="CAF0700573.1"/>
    <property type="molecule type" value="Genomic_DNA"/>
</dbReference>